<dbReference type="GO" id="GO:0043709">
    <property type="term" value="P:cell adhesion involved in single-species biofilm formation"/>
    <property type="evidence" value="ECO:0007669"/>
    <property type="project" value="TreeGrafter"/>
</dbReference>
<keyword evidence="6" id="KW-0548">Nucleotidyltransferase</keyword>
<proteinExistence type="predicted"/>
<dbReference type="FunFam" id="3.30.70.270:FF:000001">
    <property type="entry name" value="Diguanylate cyclase domain protein"/>
    <property type="match status" value="1"/>
</dbReference>
<dbReference type="SMART" id="SM00267">
    <property type="entry name" value="GGDEF"/>
    <property type="match status" value="1"/>
</dbReference>
<dbReference type="SUPFAM" id="SSF52172">
    <property type="entry name" value="CheY-like"/>
    <property type="match status" value="1"/>
</dbReference>
<dbReference type="PANTHER" id="PTHR45138">
    <property type="entry name" value="REGULATORY COMPONENTS OF SENSORY TRANSDUCTION SYSTEM"/>
    <property type="match status" value="1"/>
</dbReference>
<evidence type="ECO:0000256" key="2">
    <source>
        <dbReference type="ARBA" id="ARBA00034247"/>
    </source>
</evidence>
<dbReference type="GO" id="GO:0005886">
    <property type="term" value="C:plasma membrane"/>
    <property type="evidence" value="ECO:0007669"/>
    <property type="project" value="TreeGrafter"/>
</dbReference>
<evidence type="ECO:0000256" key="1">
    <source>
        <dbReference type="ARBA" id="ARBA00012528"/>
    </source>
</evidence>
<dbReference type="InterPro" id="IPR029787">
    <property type="entry name" value="Nucleotide_cyclase"/>
</dbReference>
<dbReference type="PANTHER" id="PTHR45138:SF9">
    <property type="entry name" value="DIGUANYLATE CYCLASE DGCM-RELATED"/>
    <property type="match status" value="1"/>
</dbReference>
<dbReference type="AlphaFoldDB" id="A0A1S7LK61"/>
<feature type="modified residue" description="4-aspartylphosphate" evidence="3">
    <location>
        <position position="66"/>
    </location>
</feature>
<keyword evidence="3" id="KW-0597">Phosphoprotein</keyword>
<dbReference type="Pfam" id="PF00990">
    <property type="entry name" value="GGDEF"/>
    <property type="match status" value="1"/>
</dbReference>
<dbReference type="InterPro" id="IPR000160">
    <property type="entry name" value="GGDEF_dom"/>
</dbReference>
<dbReference type="SUPFAM" id="SSF55073">
    <property type="entry name" value="Nucleotide cyclase"/>
    <property type="match status" value="1"/>
</dbReference>
<sequence length="467" mass="53448">MMAAPSPTDIDLLKSLTILYVEDNLEIQEQLALFLRRRLDHLILAGDGEEGLALFRQRKPDLVITDILMPKMDGLSMARTIREEDDSIPIIVTTAYNDEKFFLRAIELSIDHFVLKPTDPHQLIQVLLRSGRQLWREREREAANRYVRFLLDIQPNLLMVVDDGHIEFLNQAFLNFLELEELHHFREQMEQGLDIVLTLDENNYSLSKESSWVAGMLLERQQAIIYLRCTGCACKGAQNPQNNMTLQPFAATVNTLEGENKLIFTFADITRIETQMRRLEHIAFTDGLTGICNRARLQQVLDAEIKRTERLGAGFSVILFDIDFFKQVNDTFGHQAGDDVLRTLATTISENLRAVDTLARWGGEEFMVVSPEINLEAAYHVAEKLRILIEQTDFPIDKQVTSSFGVTSYHECDSVRRLTERVDFALYQAKQNGRNQVIQVVEKAHCEGARPAILKIDDVEFLPTPEK</sequence>
<keyword evidence="6" id="KW-0808">Transferase</keyword>
<dbReference type="Pfam" id="PF00072">
    <property type="entry name" value="Response_reg"/>
    <property type="match status" value="1"/>
</dbReference>
<dbReference type="SMART" id="SM00448">
    <property type="entry name" value="REC"/>
    <property type="match status" value="1"/>
</dbReference>
<reference evidence="6" key="1">
    <citation type="submission" date="2015-04" db="EMBL/GenBank/DDBJ databases">
        <authorList>
            <person name="Syromyatnikov M.Y."/>
            <person name="Popov V.N."/>
        </authorList>
    </citation>
    <scope>NUCLEOTIDE SEQUENCE</scope>
    <source>
        <strain evidence="6">MO-1</strain>
    </source>
</reference>
<organism evidence="6">
    <name type="scientific">Magnetococcus massalia (strain MO-1)</name>
    <dbReference type="NCBI Taxonomy" id="451514"/>
    <lineage>
        <taxon>Bacteria</taxon>
        <taxon>Pseudomonadati</taxon>
        <taxon>Pseudomonadota</taxon>
        <taxon>Magnetococcia</taxon>
        <taxon>Magnetococcales</taxon>
        <taxon>Magnetococcaceae</taxon>
        <taxon>Magnetococcus</taxon>
    </lineage>
</organism>
<dbReference type="NCBIfam" id="TIGR00254">
    <property type="entry name" value="GGDEF"/>
    <property type="match status" value="1"/>
</dbReference>
<dbReference type="PROSITE" id="PS50110">
    <property type="entry name" value="RESPONSE_REGULATORY"/>
    <property type="match status" value="1"/>
</dbReference>
<protein>
    <recommendedName>
        <fullName evidence="1">diguanylate cyclase</fullName>
        <ecNumber evidence="1">2.7.7.65</ecNumber>
    </recommendedName>
</protein>
<dbReference type="GO" id="GO:0052621">
    <property type="term" value="F:diguanylate cyclase activity"/>
    <property type="evidence" value="ECO:0007669"/>
    <property type="project" value="UniProtKB-EC"/>
</dbReference>
<accession>A0A1S7LK61</accession>
<dbReference type="CDD" id="cd17536">
    <property type="entry name" value="REC_YesN-like"/>
    <property type="match status" value="1"/>
</dbReference>
<evidence type="ECO:0000256" key="3">
    <source>
        <dbReference type="PROSITE-ProRule" id="PRU00169"/>
    </source>
</evidence>
<comment type="catalytic activity">
    <reaction evidence="2">
        <text>2 GTP = 3',3'-c-di-GMP + 2 diphosphate</text>
        <dbReference type="Rhea" id="RHEA:24898"/>
        <dbReference type="ChEBI" id="CHEBI:33019"/>
        <dbReference type="ChEBI" id="CHEBI:37565"/>
        <dbReference type="ChEBI" id="CHEBI:58805"/>
        <dbReference type="EC" id="2.7.7.65"/>
    </reaction>
</comment>
<dbReference type="EMBL" id="LO017727">
    <property type="protein sequence ID" value="CRH06793.1"/>
    <property type="molecule type" value="Genomic_DNA"/>
</dbReference>
<dbReference type="InterPro" id="IPR011006">
    <property type="entry name" value="CheY-like_superfamily"/>
</dbReference>
<dbReference type="EC" id="2.7.7.65" evidence="1"/>
<dbReference type="InterPro" id="IPR043128">
    <property type="entry name" value="Rev_trsase/Diguanyl_cyclase"/>
</dbReference>
<evidence type="ECO:0000259" key="5">
    <source>
        <dbReference type="PROSITE" id="PS50887"/>
    </source>
</evidence>
<gene>
    <name evidence="6" type="ORF">MAGMO_2638</name>
</gene>
<dbReference type="InterPro" id="IPR050469">
    <property type="entry name" value="Diguanylate_Cyclase"/>
</dbReference>
<evidence type="ECO:0000259" key="4">
    <source>
        <dbReference type="PROSITE" id="PS50110"/>
    </source>
</evidence>
<dbReference type="GO" id="GO:0000160">
    <property type="term" value="P:phosphorelay signal transduction system"/>
    <property type="evidence" value="ECO:0007669"/>
    <property type="project" value="InterPro"/>
</dbReference>
<dbReference type="InterPro" id="IPR001789">
    <property type="entry name" value="Sig_transdc_resp-reg_receiver"/>
</dbReference>
<dbReference type="GO" id="GO:1902201">
    <property type="term" value="P:negative regulation of bacterial-type flagellum-dependent cell motility"/>
    <property type="evidence" value="ECO:0007669"/>
    <property type="project" value="TreeGrafter"/>
</dbReference>
<dbReference type="CDD" id="cd01949">
    <property type="entry name" value="GGDEF"/>
    <property type="match status" value="1"/>
</dbReference>
<dbReference type="Gene3D" id="3.30.70.270">
    <property type="match status" value="1"/>
</dbReference>
<feature type="domain" description="Response regulatory" evidence="4">
    <location>
        <begin position="17"/>
        <end position="131"/>
    </location>
</feature>
<name>A0A1S7LK61_MAGMO</name>
<dbReference type="Gene3D" id="3.40.50.2300">
    <property type="match status" value="1"/>
</dbReference>
<feature type="domain" description="GGDEF" evidence="5">
    <location>
        <begin position="313"/>
        <end position="442"/>
    </location>
</feature>
<evidence type="ECO:0000313" key="6">
    <source>
        <dbReference type="EMBL" id="CRH06793.1"/>
    </source>
</evidence>
<dbReference type="PROSITE" id="PS50887">
    <property type="entry name" value="GGDEF"/>
    <property type="match status" value="1"/>
</dbReference>